<evidence type="ECO:0000256" key="15">
    <source>
        <dbReference type="PIRSR" id="PIRSR619791-2"/>
    </source>
</evidence>
<keyword evidence="13" id="KW-0275">Fatty acid biosynthesis</keyword>
<evidence type="ECO:0000256" key="1">
    <source>
        <dbReference type="ARBA" id="ARBA00001913"/>
    </source>
</evidence>
<evidence type="ECO:0000256" key="13">
    <source>
        <dbReference type="ARBA" id="ARBA00023160"/>
    </source>
</evidence>
<dbReference type="HOGENOM" id="CLU_033051_0_0_1"/>
<keyword evidence="9" id="KW-0223">Dioxygenase</keyword>
<dbReference type="GO" id="GO:0004601">
    <property type="term" value="F:peroxidase activity"/>
    <property type="evidence" value="ECO:0007669"/>
    <property type="project" value="UniProtKB-KW"/>
</dbReference>
<gene>
    <name evidence="17" type="ORF">NECHADRAFT_42274</name>
</gene>
<dbReference type="GO" id="GO:0046872">
    <property type="term" value="F:metal ion binding"/>
    <property type="evidence" value="ECO:0007669"/>
    <property type="project" value="UniProtKB-KW"/>
</dbReference>
<dbReference type="VEuPathDB" id="FungiDB:NECHADRAFT_42274"/>
<dbReference type="EMBL" id="GG698925">
    <property type="protein sequence ID" value="EEU36902.1"/>
    <property type="molecule type" value="Genomic_DNA"/>
</dbReference>
<dbReference type="GeneID" id="9670115"/>
<dbReference type="KEGG" id="nhe:NECHADRAFT_42274"/>
<evidence type="ECO:0000313" key="18">
    <source>
        <dbReference type="Proteomes" id="UP000005206"/>
    </source>
</evidence>
<reference evidence="17 18" key="1">
    <citation type="journal article" date="2009" name="PLoS Genet.">
        <title>The genome of Nectria haematococca: contribution of supernumerary chromosomes to gene expansion.</title>
        <authorList>
            <person name="Coleman J.J."/>
            <person name="Rounsley S.D."/>
            <person name="Rodriguez-Carres M."/>
            <person name="Kuo A."/>
            <person name="Wasmann C.C."/>
            <person name="Grimwood J."/>
            <person name="Schmutz J."/>
            <person name="Taga M."/>
            <person name="White G.J."/>
            <person name="Zhou S."/>
            <person name="Schwartz D.C."/>
            <person name="Freitag M."/>
            <person name="Ma L.J."/>
            <person name="Danchin E.G."/>
            <person name="Henrissat B."/>
            <person name="Coutinho P.M."/>
            <person name="Nelson D.R."/>
            <person name="Straney D."/>
            <person name="Napoli C.A."/>
            <person name="Barker B.M."/>
            <person name="Gribskov M."/>
            <person name="Rep M."/>
            <person name="Kroken S."/>
            <person name="Molnar I."/>
            <person name="Rensing C."/>
            <person name="Kennell J.C."/>
            <person name="Zamora J."/>
            <person name="Farman M.L."/>
            <person name="Selker E.U."/>
            <person name="Salamov A."/>
            <person name="Shapiro H."/>
            <person name="Pangilinan J."/>
            <person name="Lindquist E."/>
            <person name="Lamers C."/>
            <person name="Grigoriev I.V."/>
            <person name="Geiser D.M."/>
            <person name="Covert S.F."/>
            <person name="Temporini E."/>
            <person name="Vanetten H.D."/>
        </authorList>
    </citation>
    <scope>NUCLEOTIDE SEQUENCE [LARGE SCALE GENOMIC DNA]</scope>
    <source>
        <strain evidence="18">ATCC MYA-4622 / CBS 123669 / FGSC 9596 / NRRL 45880 / 77-13-4</strain>
    </source>
</reference>
<dbReference type="Pfam" id="PF03098">
    <property type="entry name" value="An_peroxidase"/>
    <property type="match status" value="1"/>
</dbReference>
<dbReference type="GO" id="GO:0006979">
    <property type="term" value="P:response to oxidative stress"/>
    <property type="evidence" value="ECO:0007669"/>
    <property type="project" value="InterPro"/>
</dbReference>
<keyword evidence="8" id="KW-0276">Fatty acid metabolism</keyword>
<evidence type="ECO:0000256" key="12">
    <source>
        <dbReference type="ARBA" id="ARBA00023098"/>
    </source>
</evidence>
<comment type="cofactor">
    <cofactor evidence="1">
        <name>Ca(2+)</name>
        <dbReference type="ChEBI" id="CHEBI:29108"/>
    </cofactor>
</comment>
<feature type="transmembrane region" description="Helical" evidence="16">
    <location>
        <begin position="16"/>
        <end position="35"/>
    </location>
</feature>
<dbReference type="InParanoid" id="C7ZGJ3"/>
<keyword evidence="7" id="KW-0611">Plant defense</keyword>
<protein>
    <recommendedName>
        <fullName evidence="19">Heme peroxidase</fullName>
    </recommendedName>
</protein>
<dbReference type="PANTHER" id="PTHR11903">
    <property type="entry name" value="PROSTAGLANDIN G/H SYNTHASE"/>
    <property type="match status" value="1"/>
</dbReference>
<evidence type="ECO:0000256" key="8">
    <source>
        <dbReference type="ARBA" id="ARBA00022832"/>
    </source>
</evidence>
<evidence type="ECO:0000256" key="3">
    <source>
        <dbReference type="ARBA" id="ARBA00022559"/>
    </source>
</evidence>
<keyword evidence="12" id="KW-0443">Lipid metabolism</keyword>
<dbReference type="Proteomes" id="UP000005206">
    <property type="component" value="Chromosome 6"/>
</dbReference>
<evidence type="ECO:0000256" key="7">
    <source>
        <dbReference type="ARBA" id="ARBA00022821"/>
    </source>
</evidence>
<keyword evidence="16" id="KW-0472">Membrane</keyword>
<dbReference type="OrthoDB" id="823504at2759"/>
<evidence type="ECO:0000256" key="16">
    <source>
        <dbReference type="SAM" id="Phobius"/>
    </source>
</evidence>
<feature type="active site" description="For cyclooxygenase activity" evidence="14">
    <location>
        <position position="415"/>
    </location>
</feature>
<dbReference type="CDD" id="cd09818">
    <property type="entry name" value="PIOX_like"/>
    <property type="match status" value="1"/>
</dbReference>
<dbReference type="GO" id="GO:0020037">
    <property type="term" value="F:heme binding"/>
    <property type="evidence" value="ECO:0007669"/>
    <property type="project" value="InterPro"/>
</dbReference>
<organism evidence="17 18">
    <name type="scientific">Fusarium vanettenii (strain ATCC MYA-4622 / CBS 123669 / FGSC 9596 / NRRL 45880 / 77-13-4)</name>
    <name type="common">Fusarium solani subsp. pisi</name>
    <dbReference type="NCBI Taxonomy" id="660122"/>
    <lineage>
        <taxon>Eukaryota</taxon>
        <taxon>Fungi</taxon>
        <taxon>Dikarya</taxon>
        <taxon>Ascomycota</taxon>
        <taxon>Pezizomycotina</taxon>
        <taxon>Sordariomycetes</taxon>
        <taxon>Hypocreomycetidae</taxon>
        <taxon>Hypocreales</taxon>
        <taxon>Nectriaceae</taxon>
        <taxon>Fusarium</taxon>
        <taxon>Fusarium solani species complex</taxon>
        <taxon>Fusarium vanettenii</taxon>
    </lineage>
</organism>
<feature type="active site" description="Proton acceptor" evidence="14">
    <location>
        <position position="185"/>
    </location>
</feature>
<dbReference type="AlphaFoldDB" id="C7ZGJ3"/>
<dbReference type="GO" id="GO:0006633">
    <property type="term" value="P:fatty acid biosynthetic process"/>
    <property type="evidence" value="ECO:0007669"/>
    <property type="project" value="UniProtKB-KW"/>
</dbReference>
<evidence type="ECO:0000256" key="5">
    <source>
        <dbReference type="ARBA" id="ARBA00022723"/>
    </source>
</evidence>
<dbReference type="InterPro" id="IPR010255">
    <property type="entry name" value="Haem_peroxidase_sf"/>
</dbReference>
<keyword evidence="3" id="KW-0575">Peroxidase</keyword>
<evidence type="ECO:0000256" key="6">
    <source>
        <dbReference type="ARBA" id="ARBA00022767"/>
    </source>
</evidence>
<keyword evidence="16" id="KW-1133">Transmembrane helix</keyword>
<keyword evidence="2" id="KW-0444">Lipid biosynthesis</keyword>
<dbReference type="GO" id="GO:0016702">
    <property type="term" value="F:oxidoreductase activity, acting on single donors with incorporation of molecular oxygen, incorporation of two atoms of oxygen"/>
    <property type="evidence" value="ECO:0007669"/>
    <property type="project" value="TreeGrafter"/>
</dbReference>
<dbReference type="RefSeq" id="XP_003042615.1">
    <property type="nucleotide sequence ID" value="XM_003042569.1"/>
</dbReference>
<dbReference type="PROSITE" id="PS50292">
    <property type="entry name" value="PEROXIDASE_3"/>
    <property type="match status" value="1"/>
</dbReference>
<evidence type="ECO:0000313" key="17">
    <source>
        <dbReference type="EMBL" id="EEU36902.1"/>
    </source>
</evidence>
<evidence type="ECO:0008006" key="19">
    <source>
        <dbReference type="Google" id="ProtNLM"/>
    </source>
</evidence>
<dbReference type="InterPro" id="IPR037120">
    <property type="entry name" value="Haem_peroxidase_sf_animal"/>
</dbReference>
<dbReference type="OMA" id="AFAPWTK"/>
<dbReference type="InterPro" id="IPR019791">
    <property type="entry name" value="Haem_peroxidase_animal"/>
</dbReference>
<proteinExistence type="predicted"/>
<dbReference type="PANTHER" id="PTHR11903:SF11">
    <property type="entry name" value="ALPHA-DIOXYGENASE 1"/>
    <property type="match status" value="1"/>
</dbReference>
<evidence type="ECO:0000256" key="4">
    <source>
        <dbReference type="ARBA" id="ARBA00022617"/>
    </source>
</evidence>
<keyword evidence="5 15" id="KW-0479">Metal-binding</keyword>
<keyword evidence="18" id="KW-1185">Reference proteome</keyword>
<dbReference type="SUPFAM" id="SSF48113">
    <property type="entry name" value="Heme-dependent peroxidases"/>
    <property type="match status" value="1"/>
</dbReference>
<name>C7ZGJ3_FUSV7</name>
<keyword evidence="11 15" id="KW-0408">Iron</keyword>
<dbReference type="Gene3D" id="1.10.640.10">
    <property type="entry name" value="Haem peroxidase domain superfamily, animal type"/>
    <property type="match status" value="1"/>
</dbReference>
<evidence type="ECO:0000256" key="10">
    <source>
        <dbReference type="ARBA" id="ARBA00023002"/>
    </source>
</evidence>
<evidence type="ECO:0000256" key="2">
    <source>
        <dbReference type="ARBA" id="ARBA00022516"/>
    </source>
</evidence>
<dbReference type="GO" id="GO:0006952">
    <property type="term" value="P:defense response"/>
    <property type="evidence" value="ECO:0007669"/>
    <property type="project" value="UniProtKB-KW"/>
</dbReference>
<keyword evidence="6" id="KW-0925">Oxylipin biosynthesis</keyword>
<dbReference type="InterPro" id="IPR050783">
    <property type="entry name" value="Oxylipin_biosynth_metab"/>
</dbReference>
<dbReference type="InterPro" id="IPR034815">
    <property type="entry name" value="A_dioxygenase"/>
</dbReference>
<evidence type="ECO:0000256" key="11">
    <source>
        <dbReference type="ARBA" id="ARBA00023004"/>
    </source>
</evidence>
<feature type="binding site" description="axial binding residue" evidence="15">
    <location>
        <position position="418"/>
    </location>
    <ligand>
        <name>heme b</name>
        <dbReference type="ChEBI" id="CHEBI:60344"/>
    </ligand>
    <ligandPart>
        <name>Fe</name>
        <dbReference type="ChEBI" id="CHEBI:18248"/>
    </ligandPart>
</feature>
<sequence>MTSKIIEGGLAASKSFFAILSAFFLGMLSFLGPVFKSLFIGFWKIVNNFVHWHKLPAWIGIFNLLALRYELRKKNLYDTYTDAGSQGTVASCPMKDSKFISSRNSNGYFNDLGAPKMGCVGMRFGRNVPRDQTKPPSEEELLTPNPRVISKRILARPDGEFKPAVIVNLLAAAWIQFQVHDWAQHKFDTSKETHIDIPLNPDDGWSDKKMDVPRTKKAEDDLSEQDVETPAYDNENTHWWDASQIYGSTEDKTKELRAKCHKTHPGQLAVTVGDGEQFLPRGDDGIPLTGFRQNWWLGLELLHTLFALEHNAIAKQLHLSNPTWSSDRIFDTARLVNCALMAKIHTVEWTPGILQHPTLQIAMDANWWGLLGEKLWHVFGRPFGNKSEVLSGIPGSDVNHDNVPYSLTEEFVSVYRLHPLIPDNIAFFNVKDGQHEGTLSIKEVAFESARKPLEEKAQDEEGDNGRLGLDFADVFYSFGVNYPGAIRAHNMPNFLRDLKIPKDDDFPEGRHLDLGAIDILRDRERGVPRYNAFRRLFHMPPARTFIELTGDDEKLAAELDEVYNGDIEAVDLLVGTLSEPLPEGFGFSDTAFRVFILMASRRIKSDRFLAGDGWCPEIYTHEGISWVQNNTMKDVLCRHFPELAGPLHSVKNAFAPWEKIGQTDKYMGVETNKPEDLAAARASARVY</sequence>
<evidence type="ECO:0000256" key="9">
    <source>
        <dbReference type="ARBA" id="ARBA00022964"/>
    </source>
</evidence>
<keyword evidence="4 15" id="KW-0349">Heme</keyword>
<keyword evidence="16" id="KW-0812">Transmembrane</keyword>
<evidence type="ECO:0000256" key="14">
    <source>
        <dbReference type="PIRSR" id="PIRSR619791-1"/>
    </source>
</evidence>
<dbReference type="eggNOG" id="KOG2408">
    <property type="taxonomic scope" value="Eukaryota"/>
</dbReference>
<accession>C7ZGJ3</accession>
<dbReference type="GO" id="GO:0031408">
    <property type="term" value="P:oxylipin biosynthetic process"/>
    <property type="evidence" value="ECO:0007669"/>
    <property type="project" value="UniProtKB-KW"/>
</dbReference>
<keyword evidence="10" id="KW-0560">Oxidoreductase</keyword>